<keyword evidence="4" id="KW-1185">Reference proteome</keyword>
<name>A0AAD4SVW6_9MAGN</name>
<evidence type="ECO:0000256" key="2">
    <source>
        <dbReference type="ARBA" id="ARBA00022552"/>
    </source>
</evidence>
<dbReference type="PANTHER" id="PTHR21250">
    <property type="entry name" value="PRE-RRNA-PROCESSING PROTEIN TSR2 HOMOLOG"/>
    <property type="match status" value="1"/>
</dbReference>
<protein>
    <submittedName>
        <fullName evidence="3">Uncharacterized protein</fullName>
    </submittedName>
</protein>
<dbReference type="EMBL" id="JAJJMB010008071">
    <property type="protein sequence ID" value="KAI3926102.1"/>
    <property type="molecule type" value="Genomic_DNA"/>
</dbReference>
<keyword evidence="2" id="KW-0698">rRNA processing</keyword>
<organism evidence="3 4">
    <name type="scientific">Papaver atlanticum</name>
    <dbReference type="NCBI Taxonomy" id="357466"/>
    <lineage>
        <taxon>Eukaryota</taxon>
        <taxon>Viridiplantae</taxon>
        <taxon>Streptophyta</taxon>
        <taxon>Embryophyta</taxon>
        <taxon>Tracheophyta</taxon>
        <taxon>Spermatophyta</taxon>
        <taxon>Magnoliopsida</taxon>
        <taxon>Ranunculales</taxon>
        <taxon>Papaveraceae</taxon>
        <taxon>Papaveroideae</taxon>
        <taxon>Papaver</taxon>
    </lineage>
</organism>
<sequence>MEMEASGAVAFEKSDYSRGDHRIVLPPECIPLFADGISLILSRWVKLQMAVARSRNRWFGVAEYLRLTCGKAKHEAVEKMAADILAFFLQPEERCHGCINKKANKKAEEPCNVGHVQYLLYELCRNTFSESTVGPSSLMEVGNILFNLHQDLLQGKYDSAEKLGKTLTWIGEDQLERLRKDEDEELEAIRNANANKHRKISRRQRQKIRAYLVKVKPFVCTVVCNGFWNSLTRNYQAVMHHHHI</sequence>
<evidence type="ECO:0000313" key="3">
    <source>
        <dbReference type="EMBL" id="KAI3926102.1"/>
    </source>
</evidence>
<proteinExistence type="inferred from homology"/>
<dbReference type="AlphaFoldDB" id="A0AAD4SVW6"/>
<comment type="caution">
    <text evidence="3">The sequence shown here is derived from an EMBL/GenBank/DDBJ whole genome shotgun (WGS) entry which is preliminary data.</text>
</comment>
<reference evidence="3" key="1">
    <citation type="submission" date="2022-04" db="EMBL/GenBank/DDBJ databases">
        <title>A functionally conserved STORR gene fusion in Papaver species that diverged 16.8 million years ago.</title>
        <authorList>
            <person name="Catania T."/>
        </authorList>
    </citation>
    <scope>NUCLEOTIDE SEQUENCE</scope>
    <source>
        <strain evidence="3">S-188037</strain>
    </source>
</reference>
<evidence type="ECO:0000313" key="4">
    <source>
        <dbReference type="Proteomes" id="UP001202328"/>
    </source>
</evidence>
<accession>A0AAD4SVW6</accession>
<dbReference type="InterPro" id="IPR019398">
    <property type="entry name" value="Pre-rRNA_process_TSR2"/>
</dbReference>
<dbReference type="Proteomes" id="UP001202328">
    <property type="component" value="Unassembled WGS sequence"/>
</dbReference>
<gene>
    <name evidence="3" type="ORF">MKW98_028238</name>
</gene>
<dbReference type="GO" id="GO:0006364">
    <property type="term" value="P:rRNA processing"/>
    <property type="evidence" value="ECO:0007669"/>
    <property type="project" value="UniProtKB-KW"/>
</dbReference>
<evidence type="ECO:0000256" key="1">
    <source>
        <dbReference type="ARBA" id="ARBA00006524"/>
    </source>
</evidence>
<comment type="similarity">
    <text evidence="1">Belongs to the TSR2 family.</text>
</comment>